<dbReference type="Proteomes" id="UP001314241">
    <property type="component" value="Unassembled WGS sequence"/>
</dbReference>
<accession>A0ABP0EMG0</accession>
<gene>
    <name evidence="4" type="ORF">R54876_GBNLAHCA_00039</name>
</gene>
<evidence type="ECO:0000313" key="4">
    <source>
        <dbReference type="EMBL" id="CAK8053484.1"/>
    </source>
</evidence>
<keyword evidence="2" id="KW-0732">Signal</keyword>
<name>A0ABP0EMG0_9LACO</name>
<dbReference type="EMBL" id="CAWVOH010000001">
    <property type="protein sequence ID" value="CAK8053484.1"/>
    <property type="molecule type" value="Genomic_DNA"/>
</dbReference>
<dbReference type="PANTHER" id="PTHR37806">
    <property type="entry name" value="LMO0724 PROTEIN"/>
    <property type="match status" value="1"/>
</dbReference>
<feature type="compositionally biased region" description="Low complexity" evidence="1">
    <location>
        <begin position="101"/>
        <end position="124"/>
    </location>
</feature>
<dbReference type="Gene3D" id="2.10.270.10">
    <property type="entry name" value="Cholin Binding"/>
    <property type="match status" value="1"/>
</dbReference>
<dbReference type="Gene3D" id="3.90.70.10">
    <property type="entry name" value="Cysteine proteinases"/>
    <property type="match status" value="1"/>
</dbReference>
<evidence type="ECO:0000259" key="3">
    <source>
        <dbReference type="Pfam" id="PF13529"/>
    </source>
</evidence>
<protein>
    <submittedName>
        <fullName evidence="4">Glucan-binding domain (YG repeat)</fullName>
    </submittedName>
</protein>
<feature type="chain" id="PRO_5045595000" evidence="2">
    <location>
        <begin position="27"/>
        <end position="360"/>
    </location>
</feature>
<dbReference type="Pfam" id="PF13529">
    <property type="entry name" value="Peptidase_C39_2"/>
    <property type="match status" value="1"/>
</dbReference>
<dbReference type="InterPro" id="IPR039564">
    <property type="entry name" value="Peptidase_C39-like"/>
</dbReference>
<proteinExistence type="predicted"/>
<dbReference type="SUPFAM" id="SSF69360">
    <property type="entry name" value="Cell wall binding repeat"/>
    <property type="match status" value="1"/>
</dbReference>
<evidence type="ECO:0000256" key="1">
    <source>
        <dbReference type="SAM" id="MobiDB-lite"/>
    </source>
</evidence>
<feature type="region of interest" description="Disordered" evidence="1">
    <location>
        <begin position="99"/>
        <end position="128"/>
    </location>
</feature>
<comment type="caution">
    <text evidence="4">The sequence shown here is derived from an EMBL/GenBank/DDBJ whole genome shotgun (WGS) entry which is preliminary data.</text>
</comment>
<feature type="domain" description="Peptidase C39-like" evidence="3">
    <location>
        <begin position="186"/>
        <end position="324"/>
    </location>
</feature>
<sequence>MLKSIYGLSALGVAGLLLSGASVANADSNNDALPGDPQAAFVMPAFLPGAIWDKAAQEPVSYGNDALVAPTNSNGTEVVPDHYIPGQTWNGEKQVNEPVVTSNNEATPSSNSANASTNNSTSVNPHNIPGVVRDVNKFATNNGDVYYFGNNGEVVTGDQTINGHQVHFFNDGKLDWNSVNVDLPHDFYNQNEEGAPEGCEGTSFQMALSAKGKQVPSLKDIYNTIGYGWDVPANEGFHGNPFGWGADETQTVLAAPLANKLNDVYGVKTVDMTGASIGDVISQLMQGNPVITYIPWDLKITGKNNLHVQVITGYANGNFIIADPLRHADYQLPVDDWYYLNQNIQPLGFSAPQGMNVAVQ</sequence>
<evidence type="ECO:0000313" key="5">
    <source>
        <dbReference type="Proteomes" id="UP001314241"/>
    </source>
</evidence>
<reference evidence="4 5" key="1">
    <citation type="submission" date="2024-01" db="EMBL/GenBank/DDBJ databases">
        <authorList>
            <person name="Botero Cardona J."/>
        </authorList>
    </citation>
    <scope>NUCLEOTIDE SEQUENCE [LARGE SCALE GENOMIC DNA]</scope>
    <source>
        <strain evidence="4 5">LMG 33000</strain>
    </source>
</reference>
<evidence type="ECO:0000256" key="2">
    <source>
        <dbReference type="SAM" id="SignalP"/>
    </source>
</evidence>
<keyword evidence="5" id="KW-1185">Reference proteome</keyword>
<feature type="signal peptide" evidence="2">
    <location>
        <begin position="1"/>
        <end position="26"/>
    </location>
</feature>
<dbReference type="RefSeq" id="WP_349641052.1">
    <property type="nucleotide sequence ID" value="NZ_CAWVOH010000001.1"/>
</dbReference>
<dbReference type="PANTHER" id="PTHR37806:SF1">
    <property type="entry name" value="PEPTIDASE C39-LIKE DOMAIN-CONTAINING PROTEIN"/>
    <property type="match status" value="1"/>
</dbReference>
<organism evidence="4 5">
    <name type="scientific">Eupransor demetentiae</name>
    <dbReference type="NCBI Taxonomy" id="3109584"/>
    <lineage>
        <taxon>Bacteria</taxon>
        <taxon>Bacillati</taxon>
        <taxon>Bacillota</taxon>
        <taxon>Bacilli</taxon>
        <taxon>Lactobacillales</taxon>
        <taxon>Lactobacillaceae</taxon>
        <taxon>Eupransor</taxon>
    </lineage>
</organism>